<accession>X1KCW9</accession>
<dbReference type="AlphaFoldDB" id="X1KCW9"/>
<evidence type="ECO:0000313" key="1">
    <source>
        <dbReference type="EMBL" id="GAH79913.1"/>
    </source>
</evidence>
<sequence length="134" mass="14390">TKKHSQNTDTVAGGEWNFGAYSAGFTVQTITSSEGTATINWGNSNKARITLSENTTLAFTNPANSGNYMLIIIQPAGANAYTTTFPSGIYWANGTKISVPTTDSNRCIVSFAFDDEDASDVWYCQGTETFATDD</sequence>
<feature type="non-terminal residue" evidence="1">
    <location>
        <position position="1"/>
    </location>
</feature>
<reference evidence="1" key="1">
    <citation type="journal article" date="2014" name="Front. Microbiol.">
        <title>High frequency of phylogenetically diverse reductive dehalogenase-homologous genes in deep subseafloor sedimentary metagenomes.</title>
        <authorList>
            <person name="Kawai M."/>
            <person name="Futagami T."/>
            <person name="Toyoda A."/>
            <person name="Takaki Y."/>
            <person name="Nishi S."/>
            <person name="Hori S."/>
            <person name="Arai W."/>
            <person name="Tsubouchi T."/>
            <person name="Morono Y."/>
            <person name="Uchiyama I."/>
            <person name="Ito T."/>
            <person name="Fujiyama A."/>
            <person name="Inagaki F."/>
            <person name="Takami H."/>
        </authorList>
    </citation>
    <scope>NUCLEOTIDE SEQUENCE</scope>
    <source>
        <strain evidence="1">Expedition CK06-06</strain>
    </source>
</reference>
<organism evidence="1">
    <name type="scientific">marine sediment metagenome</name>
    <dbReference type="NCBI Taxonomy" id="412755"/>
    <lineage>
        <taxon>unclassified sequences</taxon>
        <taxon>metagenomes</taxon>
        <taxon>ecological metagenomes</taxon>
    </lineage>
</organism>
<dbReference type="EMBL" id="BARU01038011">
    <property type="protein sequence ID" value="GAH79913.1"/>
    <property type="molecule type" value="Genomic_DNA"/>
</dbReference>
<protein>
    <submittedName>
        <fullName evidence="1">Uncharacterized protein</fullName>
    </submittedName>
</protein>
<gene>
    <name evidence="1" type="ORF">S03H2_59135</name>
</gene>
<name>X1KCW9_9ZZZZ</name>
<comment type="caution">
    <text evidence="1">The sequence shown here is derived from an EMBL/GenBank/DDBJ whole genome shotgun (WGS) entry which is preliminary data.</text>
</comment>
<proteinExistence type="predicted"/>